<comment type="caution">
    <text evidence="1">The sequence shown here is derived from an EMBL/GenBank/DDBJ whole genome shotgun (WGS) entry which is preliminary data.</text>
</comment>
<evidence type="ECO:0000313" key="1">
    <source>
        <dbReference type="EMBL" id="GEY07625.1"/>
    </source>
</evidence>
<dbReference type="AlphaFoldDB" id="A0A699HG01"/>
<proteinExistence type="predicted"/>
<sequence length="303" mass="34433">MLGYENYNAVLPPYTRNFMPSTPELSFTSLDEFINKHVVENCKANSSEEEPKGVRKNDDAPIIKEWVSDNEEDDVPKAVVNAVKGNNFNAVKASACWNWKPKTKVLDHVSKHNSASITLKRFDYVDVEGRHMKGNMSYLTDYKEINRGYVAFGGNPKGGKITFWSTAMAKTINGKAQIHAKIDGKKIIVNESSVRRDLRLAYEKGIDYLLKTTAWNEFSSTLTSALEKEGQKLEKRDRSRTYKLKRLYKVDLTARVESSRDKESLGEDASKQGRIKAIDADEDITLVNVQDDAEMFDVNAFRW</sequence>
<organism evidence="1">
    <name type="scientific">Tanacetum cinerariifolium</name>
    <name type="common">Dalmatian daisy</name>
    <name type="synonym">Chrysanthemum cinerariifolium</name>
    <dbReference type="NCBI Taxonomy" id="118510"/>
    <lineage>
        <taxon>Eukaryota</taxon>
        <taxon>Viridiplantae</taxon>
        <taxon>Streptophyta</taxon>
        <taxon>Embryophyta</taxon>
        <taxon>Tracheophyta</taxon>
        <taxon>Spermatophyta</taxon>
        <taxon>Magnoliopsida</taxon>
        <taxon>eudicotyledons</taxon>
        <taxon>Gunneridae</taxon>
        <taxon>Pentapetalae</taxon>
        <taxon>asterids</taxon>
        <taxon>campanulids</taxon>
        <taxon>Asterales</taxon>
        <taxon>Asteraceae</taxon>
        <taxon>Asteroideae</taxon>
        <taxon>Anthemideae</taxon>
        <taxon>Anthemidinae</taxon>
        <taxon>Tanacetum</taxon>
    </lineage>
</organism>
<gene>
    <name evidence="1" type="ORF">Tci_379599</name>
</gene>
<dbReference type="EMBL" id="BKCJ010150068">
    <property type="protein sequence ID" value="GEY07625.1"/>
    <property type="molecule type" value="Genomic_DNA"/>
</dbReference>
<protein>
    <submittedName>
        <fullName evidence="1">Uncharacterized protein</fullName>
    </submittedName>
</protein>
<name>A0A699HG01_TANCI</name>
<accession>A0A699HG01</accession>
<reference evidence="1" key="1">
    <citation type="journal article" date="2019" name="Sci. Rep.">
        <title>Draft genome of Tanacetum cinerariifolium, the natural source of mosquito coil.</title>
        <authorList>
            <person name="Yamashiro T."/>
            <person name="Shiraishi A."/>
            <person name="Satake H."/>
            <person name="Nakayama K."/>
        </authorList>
    </citation>
    <scope>NUCLEOTIDE SEQUENCE</scope>
</reference>